<feature type="transmembrane region" description="Helical" evidence="8">
    <location>
        <begin position="206"/>
        <end position="225"/>
    </location>
</feature>
<dbReference type="InterPro" id="IPR004626">
    <property type="entry name" value="RarD"/>
</dbReference>
<proteinExistence type="inferred from homology"/>
<dbReference type="PANTHER" id="PTHR22911:SF137">
    <property type="entry name" value="SOLUTE CARRIER FAMILY 35 MEMBER G2-RELATED"/>
    <property type="match status" value="1"/>
</dbReference>
<evidence type="ECO:0000259" key="9">
    <source>
        <dbReference type="Pfam" id="PF00892"/>
    </source>
</evidence>
<feature type="transmembrane region" description="Helical" evidence="8">
    <location>
        <begin position="5"/>
        <end position="22"/>
    </location>
</feature>
<dbReference type="InterPro" id="IPR037185">
    <property type="entry name" value="EmrE-like"/>
</dbReference>
<feature type="transmembrane region" description="Helical" evidence="8">
    <location>
        <begin position="99"/>
        <end position="116"/>
    </location>
</feature>
<feature type="transmembrane region" description="Helical" evidence="8">
    <location>
        <begin position="237"/>
        <end position="257"/>
    </location>
</feature>
<feature type="transmembrane region" description="Helical" evidence="8">
    <location>
        <begin position="174"/>
        <end position="194"/>
    </location>
</feature>
<name>A0A9X3TU56_9BACL</name>
<keyword evidence="11" id="KW-1185">Reference proteome</keyword>
<evidence type="ECO:0000256" key="7">
    <source>
        <dbReference type="ARBA" id="ARBA00023136"/>
    </source>
</evidence>
<dbReference type="SUPFAM" id="SSF103481">
    <property type="entry name" value="Multidrug resistance efflux transporter EmrE"/>
    <property type="match status" value="2"/>
</dbReference>
<comment type="subcellular location">
    <subcellularLocation>
        <location evidence="1">Cell membrane</location>
        <topology evidence="1">Multi-pass membrane protein</topology>
    </subcellularLocation>
</comment>
<accession>A0A9X3TU56</accession>
<protein>
    <submittedName>
        <fullName evidence="10">EamA family transporter RarD</fullName>
    </submittedName>
</protein>
<feature type="transmembrane region" description="Helical" evidence="8">
    <location>
        <begin position="123"/>
        <end position="139"/>
    </location>
</feature>
<evidence type="ECO:0000256" key="2">
    <source>
        <dbReference type="ARBA" id="ARBA00007362"/>
    </source>
</evidence>
<evidence type="ECO:0000256" key="6">
    <source>
        <dbReference type="ARBA" id="ARBA00022989"/>
    </source>
</evidence>
<organism evidence="10 11">
    <name type="scientific">Brevibacillus thermoruber</name>
    <dbReference type="NCBI Taxonomy" id="33942"/>
    <lineage>
        <taxon>Bacteria</taxon>
        <taxon>Bacillati</taxon>
        <taxon>Bacillota</taxon>
        <taxon>Bacilli</taxon>
        <taxon>Bacillales</taxon>
        <taxon>Paenibacillaceae</taxon>
        <taxon>Brevibacillus</taxon>
    </lineage>
</organism>
<evidence type="ECO:0000256" key="5">
    <source>
        <dbReference type="ARBA" id="ARBA00022692"/>
    </source>
</evidence>
<dbReference type="Pfam" id="PF00892">
    <property type="entry name" value="EamA"/>
    <property type="match status" value="2"/>
</dbReference>
<feature type="transmembrane region" description="Helical" evidence="8">
    <location>
        <begin position="263"/>
        <end position="283"/>
    </location>
</feature>
<keyword evidence="5 8" id="KW-0812">Transmembrane</keyword>
<dbReference type="InterPro" id="IPR000620">
    <property type="entry name" value="EamA_dom"/>
</dbReference>
<evidence type="ECO:0000256" key="4">
    <source>
        <dbReference type="ARBA" id="ARBA00022475"/>
    </source>
</evidence>
<evidence type="ECO:0000256" key="3">
    <source>
        <dbReference type="ARBA" id="ARBA00022448"/>
    </source>
</evidence>
<feature type="transmembrane region" description="Helical" evidence="8">
    <location>
        <begin position="28"/>
        <end position="50"/>
    </location>
</feature>
<dbReference type="Proteomes" id="UP001151071">
    <property type="component" value="Unassembled WGS sequence"/>
</dbReference>
<keyword evidence="6 8" id="KW-1133">Transmembrane helix</keyword>
<keyword evidence="3" id="KW-0813">Transport</keyword>
<evidence type="ECO:0000313" key="10">
    <source>
        <dbReference type="EMBL" id="MDA5110484.1"/>
    </source>
</evidence>
<keyword evidence="7 8" id="KW-0472">Membrane</keyword>
<evidence type="ECO:0000256" key="1">
    <source>
        <dbReference type="ARBA" id="ARBA00004651"/>
    </source>
</evidence>
<feature type="domain" description="EamA" evidence="9">
    <location>
        <begin position="3"/>
        <end position="139"/>
    </location>
</feature>
<sequence>MRKGVFYAVAAYLAWGLLPLYWKVFQEMAAWEILAHRIVWSVFFVALLLFVTKRWRQMKEAVSTAKERGALFLCSLFVSANWLIFIWAVNNGNVMETSLGYYINPLLNVLFGVLFLKERLGKGQWTAIALAAAGVSVMTVHYGRVPWVAISLALTFACYGLVKKMIKLEAIVSLAWETLVVAPLALGYLVTLHVSGTDTLSHVAGWQIALLTLSGVATALPLYWFAQAAKLLPLSTVGFIQYLAPSISLSMAVFLFGEKFTNVHLVSFGLIWSALIVFTVSTMRKKPVPAQRPVELAIKKEA</sequence>
<feature type="transmembrane region" description="Helical" evidence="8">
    <location>
        <begin position="70"/>
        <end position="87"/>
    </location>
</feature>
<keyword evidence="4" id="KW-1003">Cell membrane</keyword>
<dbReference type="NCBIfam" id="TIGR00688">
    <property type="entry name" value="rarD"/>
    <property type="match status" value="1"/>
</dbReference>
<comment type="caution">
    <text evidence="10">The sequence shown here is derived from an EMBL/GenBank/DDBJ whole genome shotgun (WGS) entry which is preliminary data.</text>
</comment>
<evidence type="ECO:0000313" key="11">
    <source>
        <dbReference type="Proteomes" id="UP001151071"/>
    </source>
</evidence>
<reference evidence="10" key="1">
    <citation type="submission" date="2022-12" db="EMBL/GenBank/DDBJ databases">
        <title>Draft genome sequence of the thermophilic strain Brevibacillus thermoruber HT42, isolated from Los Humeros, Puebla, Mexico, with biotechnological potential.</title>
        <authorList>
            <person name="Lara Sanchez J."/>
            <person name="Solis Palacios R."/>
            <person name="Bustos Baena A.S."/>
            <person name="Ruz Baez A.E."/>
            <person name="Espinosa Luna G."/>
            <person name="Oliart Ros R.M."/>
        </authorList>
    </citation>
    <scope>NUCLEOTIDE SEQUENCE</scope>
    <source>
        <strain evidence="10">HT42</strain>
    </source>
</reference>
<dbReference type="GO" id="GO:0005886">
    <property type="term" value="C:plasma membrane"/>
    <property type="evidence" value="ECO:0007669"/>
    <property type="project" value="UniProtKB-SubCell"/>
</dbReference>
<gene>
    <name evidence="10" type="primary">rarD</name>
    <name evidence="10" type="ORF">O3V59_19280</name>
</gene>
<dbReference type="AlphaFoldDB" id="A0A9X3TU56"/>
<dbReference type="RefSeq" id="WP_029099879.1">
    <property type="nucleotide sequence ID" value="NZ_JAPYYP010000032.1"/>
</dbReference>
<evidence type="ECO:0000256" key="8">
    <source>
        <dbReference type="SAM" id="Phobius"/>
    </source>
</evidence>
<comment type="similarity">
    <text evidence="2">Belongs to the EamA transporter family.</text>
</comment>
<feature type="domain" description="EamA" evidence="9">
    <location>
        <begin position="148"/>
        <end position="278"/>
    </location>
</feature>
<dbReference type="PANTHER" id="PTHR22911">
    <property type="entry name" value="ACYL-MALONYL CONDENSING ENZYME-RELATED"/>
    <property type="match status" value="1"/>
</dbReference>
<dbReference type="EMBL" id="JAPYYP010000032">
    <property type="protein sequence ID" value="MDA5110484.1"/>
    <property type="molecule type" value="Genomic_DNA"/>
</dbReference>
<feature type="transmembrane region" description="Helical" evidence="8">
    <location>
        <begin position="145"/>
        <end position="162"/>
    </location>
</feature>